<gene>
    <name evidence="3" type="ORF">PGQ11_012818</name>
</gene>
<keyword evidence="4" id="KW-1185">Reference proteome</keyword>
<feature type="region of interest" description="Disordered" evidence="1">
    <location>
        <begin position="1245"/>
        <end position="1314"/>
    </location>
</feature>
<feature type="domain" description="SAC3/GANP/THP3 conserved" evidence="2">
    <location>
        <begin position="232"/>
        <end position="548"/>
    </location>
</feature>
<feature type="compositionally biased region" description="Low complexity" evidence="1">
    <location>
        <begin position="867"/>
        <end position="896"/>
    </location>
</feature>
<accession>A0ABR2I3V2</accession>
<dbReference type="Pfam" id="PF03399">
    <property type="entry name" value="SAC3_GANP"/>
    <property type="match status" value="1"/>
</dbReference>
<dbReference type="InterPro" id="IPR045107">
    <property type="entry name" value="SAC3/GANP/THP3"/>
</dbReference>
<feature type="compositionally biased region" description="Polar residues" evidence="1">
    <location>
        <begin position="120"/>
        <end position="130"/>
    </location>
</feature>
<feature type="region of interest" description="Disordered" evidence="1">
    <location>
        <begin position="1106"/>
        <end position="1134"/>
    </location>
</feature>
<feature type="region of interest" description="Disordered" evidence="1">
    <location>
        <begin position="19"/>
        <end position="153"/>
    </location>
</feature>
<feature type="compositionally biased region" description="Polar residues" evidence="1">
    <location>
        <begin position="709"/>
        <end position="726"/>
    </location>
</feature>
<evidence type="ECO:0000256" key="1">
    <source>
        <dbReference type="SAM" id="MobiDB-lite"/>
    </source>
</evidence>
<feature type="compositionally biased region" description="Low complexity" evidence="1">
    <location>
        <begin position="44"/>
        <end position="90"/>
    </location>
</feature>
<dbReference type="Proteomes" id="UP001390339">
    <property type="component" value="Unassembled WGS sequence"/>
</dbReference>
<protein>
    <submittedName>
        <fullName evidence="3">SAC3 family protein 1</fullName>
    </submittedName>
</protein>
<feature type="compositionally biased region" description="Basic and acidic residues" evidence="1">
    <location>
        <begin position="727"/>
        <end position="738"/>
    </location>
</feature>
<dbReference type="EMBL" id="JAPCWZ010000007">
    <property type="protein sequence ID" value="KAK8856906.1"/>
    <property type="molecule type" value="Genomic_DNA"/>
</dbReference>
<feature type="compositionally biased region" description="Low complexity" evidence="1">
    <location>
        <begin position="1163"/>
        <end position="1174"/>
    </location>
</feature>
<comment type="caution">
    <text evidence="3">The sequence shown here is derived from an EMBL/GenBank/DDBJ whole genome shotgun (WGS) entry which is preliminary data.</text>
</comment>
<reference evidence="3 4" key="1">
    <citation type="journal article" date="2024" name="IMA Fungus">
        <title>Apiospora arundinis, a panoply of carbohydrate-active enzymes and secondary metabolites.</title>
        <authorList>
            <person name="Sorensen T."/>
            <person name="Petersen C."/>
            <person name="Muurmann A.T."/>
            <person name="Christiansen J.V."/>
            <person name="Brundto M.L."/>
            <person name="Overgaard C.K."/>
            <person name="Boysen A.T."/>
            <person name="Wollenberg R.D."/>
            <person name="Larsen T.O."/>
            <person name="Sorensen J.L."/>
            <person name="Nielsen K.L."/>
            <person name="Sondergaard T.E."/>
        </authorList>
    </citation>
    <scope>NUCLEOTIDE SEQUENCE [LARGE SCALE GENOMIC DNA]</scope>
    <source>
        <strain evidence="3 4">AAU 773</strain>
    </source>
</reference>
<evidence type="ECO:0000259" key="2">
    <source>
        <dbReference type="Pfam" id="PF03399"/>
    </source>
</evidence>
<dbReference type="InterPro" id="IPR005062">
    <property type="entry name" value="SAC3/GANP/THP3_conserved"/>
</dbReference>
<dbReference type="PANTHER" id="PTHR12436:SF3">
    <property type="entry name" value="GERMINAL-CENTER ASSOCIATED NUCLEAR PROTEIN"/>
    <property type="match status" value="1"/>
</dbReference>
<feature type="compositionally biased region" description="Low complexity" evidence="1">
    <location>
        <begin position="672"/>
        <end position="694"/>
    </location>
</feature>
<sequence>MAAPNPFASLAPAAVAFGAPSQAPFNPFSGLDTAPRSSSPAPNPFAAGAKPNPFGAPAAPASASTPSPAFGQASIQKPSAPQSQPVQAQKLTGLAHGHPNGQVNGKRKGAHEEQGRPKQQRMTPPQSTSHLPPKENRQALSNGRNSPKGNGREDFANTIKAQLAKDGVRAPKWPSDPGARNSRAAMDAFRQEYKAYREKARNSLVKADLVDEEGKQRRLDEALIFKGICEEMCPEWEKIIRITENDVKLAEKEDRNGTMIPCPPRMVTRLARSAAGVELPLPMDVRSPAALRRSLDYMIDQLIPTDDLLTTRHHFLWDRTRAIRKDFIPQGPAMNADEVRDHIYCLETIARFHVTSLHLLSQPGFSAEDFSEQQEREQLSKTLMSLDQAYDSCATSGIKCENEAEFRGYYALFFANETGLKEKVQRWPDWLWESDGVRTAMCLVEAMENTTRLHGPLQPAAPADMALNVASIYFSIVGSSQISYTMACFAEIHFSMIRQSMLQVIKKAYSRPRDGPKDLTPEFLRRKLYFDTDDEAVSFAELHGLHFEEDNNRRYLVLNPRQHLDEPRVPHSFSHSLVERKRGDRSLPQVIHETVFEVTGVEMTEATPDEESLFVEDTPVNDQPTAMAEDIIESETENDVSAPPTQPVTGTTPSLFSNPVPQAPQSSLGVAPGQSIFSQPSSSASTPLSTSTTQDTPAAANPFAHLFGPSTTTPPITNGAQPSTPDETAKPKPDKKVTFGDSTVLGPTSTPSEAQKPAPSIFESLNKDATTPAEREAPPPSIFASNNSAFTPAKPSEASPSITQKIPPATSIFGTSGSSSAETKTPSFGTPSTSLGGASTTNSTPTSIFGTMADPKPASLGAPTNKPQSPFPSISSPLPSGPPLAAATPTPSTLGSFALTPTPAPMAPSTSTPAAKDPMGNFAGWYLLGDKGLMDEHLQEWAVTEVLGEVWEKFRAEEEERIRREEDERSWAEARAFRSYSLSVTYFYKWLNTFRKRRVKKRIRMEREKARAWNSPQNVAARKAEEEALKQKRHEEALQLVRDRKALNKSRREKEFRESTRSQDEDVEQALLASGVFKGMRDEQAAAREAAADDDEPLTMLPSEMLRRSENRRREKHGLRPISRASSTSTAKLGSKTAKLMALANGSKDTLSMKASSLRNSTFSSSLRSSLGPSIGRVEKTKKSKVKDPYWRYKVHGLVLMPDGKYAYQPEVMEKFHKSTMLESEPSDSLASTPMEDTPRHSLFAVTDGLGGLGGSHNSSPSPAISRTVSKRKRPVVLPDEVEEDEDLTAYRSEASAAPSRKRAKSDDDEADFLAQMNGLLQEVEDERKKLK</sequence>
<feature type="compositionally biased region" description="Polar residues" evidence="1">
    <location>
        <begin position="1256"/>
        <end position="1268"/>
    </location>
</feature>
<feature type="compositionally biased region" description="Polar residues" evidence="1">
    <location>
        <begin position="138"/>
        <end position="148"/>
    </location>
</feature>
<feature type="compositionally biased region" description="Polar residues" evidence="1">
    <location>
        <begin position="812"/>
        <end position="849"/>
    </location>
</feature>
<dbReference type="Gene3D" id="1.25.40.990">
    <property type="match status" value="1"/>
</dbReference>
<name>A0ABR2I3V2_9PEZI</name>
<feature type="region of interest" description="Disordered" evidence="1">
    <location>
        <begin position="635"/>
        <end position="915"/>
    </location>
</feature>
<dbReference type="PANTHER" id="PTHR12436">
    <property type="entry name" value="80 KDA MCM3-ASSOCIATED PROTEIN"/>
    <property type="match status" value="1"/>
</dbReference>
<feature type="compositionally biased region" description="Polar residues" evidence="1">
    <location>
        <begin position="647"/>
        <end position="668"/>
    </location>
</feature>
<feature type="region of interest" description="Disordered" evidence="1">
    <location>
        <begin position="1163"/>
        <end position="1183"/>
    </location>
</feature>
<evidence type="ECO:0000313" key="4">
    <source>
        <dbReference type="Proteomes" id="UP001390339"/>
    </source>
</evidence>
<evidence type="ECO:0000313" key="3">
    <source>
        <dbReference type="EMBL" id="KAK8856906.1"/>
    </source>
</evidence>
<organism evidence="3 4">
    <name type="scientific">Apiospora arundinis</name>
    <dbReference type="NCBI Taxonomy" id="335852"/>
    <lineage>
        <taxon>Eukaryota</taxon>
        <taxon>Fungi</taxon>
        <taxon>Dikarya</taxon>
        <taxon>Ascomycota</taxon>
        <taxon>Pezizomycotina</taxon>
        <taxon>Sordariomycetes</taxon>
        <taxon>Xylariomycetidae</taxon>
        <taxon>Amphisphaeriales</taxon>
        <taxon>Apiosporaceae</taxon>
        <taxon>Apiospora</taxon>
    </lineage>
</organism>
<proteinExistence type="predicted"/>